<dbReference type="OrthoDB" id="361797at2759"/>
<dbReference type="STRING" id="1126212.K2RYH4"/>
<dbReference type="InParanoid" id="K2RYH4"/>
<dbReference type="Proteomes" id="UP000007129">
    <property type="component" value="Unassembled WGS sequence"/>
</dbReference>
<evidence type="ECO:0000259" key="5">
    <source>
        <dbReference type="PROSITE" id="PS51366"/>
    </source>
</evidence>
<evidence type="ECO:0000313" key="6">
    <source>
        <dbReference type="EMBL" id="EKG17772.1"/>
    </source>
</evidence>
<feature type="region of interest" description="Disordered" evidence="4">
    <location>
        <begin position="1"/>
        <end position="151"/>
    </location>
</feature>
<evidence type="ECO:0000256" key="3">
    <source>
        <dbReference type="ARBA" id="ARBA00023242"/>
    </source>
</evidence>
<feature type="compositionally biased region" description="Acidic residues" evidence="4">
    <location>
        <begin position="280"/>
        <end position="310"/>
    </location>
</feature>
<dbReference type="HOGENOM" id="CLU_006786_2_1_1"/>
<comment type="subcellular location">
    <subcellularLocation>
        <location evidence="1">Nucleus</location>
        <location evidence="1">Nucleolus</location>
    </subcellularLocation>
</comment>
<dbReference type="Pfam" id="PF02854">
    <property type="entry name" value="MIF4G"/>
    <property type="match status" value="1"/>
</dbReference>
<comment type="caution">
    <text evidence="6">The sequence shown here is derived from an EMBL/GenBank/DDBJ whole genome shotgun (WGS) entry which is preliminary data.</text>
</comment>
<evidence type="ECO:0000256" key="1">
    <source>
        <dbReference type="ARBA" id="ARBA00004604"/>
    </source>
</evidence>
<gene>
    <name evidence="6" type="ORF">MPH_04987</name>
</gene>
<dbReference type="PANTHER" id="PTHR18034:SF4">
    <property type="entry name" value="NUCLEOLAR MIF4G DOMAIN-CONTAINING PROTEIN 1"/>
    <property type="match status" value="1"/>
</dbReference>
<dbReference type="GO" id="GO:0005730">
    <property type="term" value="C:nucleolus"/>
    <property type="evidence" value="ECO:0007669"/>
    <property type="project" value="UniProtKB-SubCell"/>
</dbReference>
<feature type="region of interest" description="Disordered" evidence="4">
    <location>
        <begin position="196"/>
        <end position="349"/>
    </location>
</feature>
<dbReference type="InterPro" id="IPR016024">
    <property type="entry name" value="ARM-type_fold"/>
</dbReference>
<evidence type="ECO:0000256" key="4">
    <source>
        <dbReference type="SAM" id="MobiDB-lite"/>
    </source>
</evidence>
<feature type="region of interest" description="Disordered" evidence="4">
    <location>
        <begin position="620"/>
        <end position="659"/>
    </location>
</feature>
<dbReference type="VEuPathDB" id="FungiDB:MPH_04987"/>
<dbReference type="SMART" id="SM00544">
    <property type="entry name" value="MA3"/>
    <property type="match status" value="1"/>
</dbReference>
<feature type="compositionally biased region" description="Basic and acidic residues" evidence="4">
    <location>
        <begin position="620"/>
        <end position="649"/>
    </location>
</feature>
<feature type="domain" description="MI" evidence="5">
    <location>
        <begin position="674"/>
        <end position="807"/>
    </location>
</feature>
<reference evidence="6 7" key="1">
    <citation type="journal article" date="2012" name="BMC Genomics">
        <title>Tools to kill: Genome of one of the most destructive plant pathogenic fungi Macrophomina phaseolina.</title>
        <authorList>
            <person name="Islam M.S."/>
            <person name="Haque M.S."/>
            <person name="Islam M.M."/>
            <person name="Emdad E.M."/>
            <person name="Halim A."/>
            <person name="Hossen Q.M.M."/>
            <person name="Hossain M.Z."/>
            <person name="Ahmed B."/>
            <person name="Rahim S."/>
            <person name="Rahman M.S."/>
            <person name="Alam M.M."/>
            <person name="Hou S."/>
            <person name="Wan X."/>
            <person name="Saito J.A."/>
            <person name="Alam M."/>
        </authorList>
    </citation>
    <scope>NUCLEOTIDE SEQUENCE [LARGE SCALE GENOMIC DNA]</scope>
    <source>
        <strain evidence="6 7">MS6</strain>
    </source>
</reference>
<dbReference type="eggNOG" id="KOG2141">
    <property type="taxonomic scope" value="Eukaryota"/>
</dbReference>
<dbReference type="InterPro" id="IPR003890">
    <property type="entry name" value="MIF4G-like_typ-3"/>
</dbReference>
<dbReference type="SUPFAM" id="SSF48371">
    <property type="entry name" value="ARM repeat"/>
    <property type="match status" value="1"/>
</dbReference>
<feature type="compositionally biased region" description="Basic and acidic residues" evidence="4">
    <location>
        <begin position="84"/>
        <end position="121"/>
    </location>
</feature>
<feature type="region of interest" description="Disordered" evidence="4">
    <location>
        <begin position="163"/>
        <end position="184"/>
    </location>
</feature>
<dbReference type="FunCoup" id="K2RYH4">
    <property type="interactions" value="585"/>
</dbReference>
<keyword evidence="3" id="KW-0539">Nucleus</keyword>
<dbReference type="GO" id="GO:0042274">
    <property type="term" value="P:ribosomal small subunit biogenesis"/>
    <property type="evidence" value="ECO:0007669"/>
    <property type="project" value="TreeGrafter"/>
</dbReference>
<accession>K2RYH4</accession>
<feature type="compositionally biased region" description="Basic residues" evidence="4">
    <location>
        <begin position="51"/>
        <end position="62"/>
    </location>
</feature>
<name>K2RYH4_MACPH</name>
<dbReference type="InterPro" id="IPR050781">
    <property type="entry name" value="CWC22_splicing_factor"/>
</dbReference>
<dbReference type="AlphaFoldDB" id="K2RYH4"/>
<dbReference type="InterPro" id="IPR003891">
    <property type="entry name" value="Initiation_fac_eIF4g_MI"/>
</dbReference>
<dbReference type="EMBL" id="AHHD01000225">
    <property type="protein sequence ID" value="EKG17772.1"/>
    <property type="molecule type" value="Genomic_DNA"/>
</dbReference>
<dbReference type="PROSITE" id="PS51366">
    <property type="entry name" value="MI"/>
    <property type="match status" value="1"/>
</dbReference>
<feature type="compositionally biased region" description="Acidic residues" evidence="4">
    <location>
        <begin position="227"/>
        <end position="269"/>
    </location>
</feature>
<dbReference type="SMART" id="SM00543">
    <property type="entry name" value="MIF4G"/>
    <property type="match status" value="1"/>
</dbReference>
<organism evidence="6 7">
    <name type="scientific">Macrophomina phaseolina (strain MS6)</name>
    <name type="common">Charcoal rot fungus</name>
    <dbReference type="NCBI Taxonomy" id="1126212"/>
    <lineage>
        <taxon>Eukaryota</taxon>
        <taxon>Fungi</taxon>
        <taxon>Dikarya</taxon>
        <taxon>Ascomycota</taxon>
        <taxon>Pezizomycotina</taxon>
        <taxon>Dothideomycetes</taxon>
        <taxon>Dothideomycetes incertae sedis</taxon>
        <taxon>Botryosphaeriales</taxon>
        <taxon>Botryosphaeriaceae</taxon>
        <taxon>Macrophomina</taxon>
    </lineage>
</organism>
<protein>
    <submittedName>
        <fullName evidence="6">MIF4G-like type 3</fullName>
    </submittedName>
</protein>
<evidence type="ECO:0000256" key="2">
    <source>
        <dbReference type="ARBA" id="ARBA00006856"/>
    </source>
</evidence>
<comment type="similarity">
    <text evidence="2">Belongs to the CWC22 family.</text>
</comment>
<dbReference type="Pfam" id="PF02847">
    <property type="entry name" value="MA3"/>
    <property type="match status" value="1"/>
</dbReference>
<sequence>MRPRTNGGPKLPRELLDQIGASGSSKSNGRHRGSVLGRKDRRRAEREQKKSQRRQPRQFQHHAPRDTPENDEDEGASSPPPKPAKPEKRKAEEKPLKPALKRAEAAPEKSSRKDKGAKENTKAPTRKAKKEPSLSPSPSPPPIPKKVKAKLDEDDAEIAALEKKLGIKNKKKLPKGFEDDGLADLLDGLDDELDFAVTGKRKRSSEDQAWLESKRRKAAGGLAVEESFSDDDSEEGEDGWEDEESMGFGDEDEDGVDGGLDDEDGESADGDGFAGFSDKDVEDVEDAESSEGDLDDLDEETDAQDGESEREEQRPKVRENPYKPPIPTEAVSAGKYVPPSLRGPPSSDAEAMTRLRRQAQGLLNRLSEANLLSILKDIENLYQNNPRQYVTTTLIDLLLGLVCDRTSLQDTFLILHAGFISAVYKVIGTDFGAQLVERLAAEFDKCYSNYSEESSGKETTNLISLISEMYNFQVIGCNLVFDYIRIFLEELKEVNTELLLRIVRMSGPQLRQDDPTSLKDIVILLQKSVAKAGEANLSVRTKFMIETINNLKNNRMKTGVAASAITSEHTTRMKKTLGSLNTRSIKASEPLRIGLKDLRDTEKKGKWWLVGASWRNDTTDEREITAATTTDDKQSNDGRKKEKYERSAEEETIASGGGTTDLMQLAREQRMNTDIRRAIFISIMSASDCKDAHARLTKLRLKRAQELEIPRVLLHCAGAELAYNPYYTLIARRLCAEKPLKKAFQFSLWDLFRRMGERDDADDDDADFDEDGEEALTTRKVVNLARMFGTLAAEGGLSIAVLKVCFVSIVFAFPLLGRALERGEIIFQPGRRIDILSTQTLNFAYLQPKTTAFVEVLLSTLILRSQKTKKGKNTADSGRDEEALLDIVMRGAREAPQMARGLQYFFKKVVSKGEAAGNKADRETVRWGAGVAADGLTVLATQRVDAE</sequence>
<dbReference type="PANTHER" id="PTHR18034">
    <property type="entry name" value="CELL CYCLE CONTROL PROTEIN CWF22-RELATED"/>
    <property type="match status" value="1"/>
</dbReference>
<dbReference type="FunFam" id="1.25.40.180:FF:000050">
    <property type="entry name" value="Nuclear protein (Sgd1), putative"/>
    <property type="match status" value="1"/>
</dbReference>
<evidence type="ECO:0000313" key="7">
    <source>
        <dbReference type="Proteomes" id="UP000007129"/>
    </source>
</evidence>
<proteinExistence type="inferred from homology"/>
<feature type="compositionally biased region" description="Pro residues" evidence="4">
    <location>
        <begin position="135"/>
        <end position="144"/>
    </location>
</feature>
<feature type="compositionally biased region" description="Basic and acidic residues" evidence="4">
    <location>
        <begin position="311"/>
        <end position="321"/>
    </location>
</feature>
<dbReference type="Gene3D" id="1.25.40.180">
    <property type="match status" value="1"/>
</dbReference>
<dbReference type="GO" id="GO:0003723">
    <property type="term" value="F:RNA binding"/>
    <property type="evidence" value="ECO:0007669"/>
    <property type="project" value="InterPro"/>
</dbReference>